<keyword evidence="2" id="KW-0732">Signal</keyword>
<reference evidence="10 11" key="1">
    <citation type="journal article" date="2015" name="ISME J.">
        <title>Draft Genome Sequence of Streptomyces incarnatus NRRL8089, which Produces the Nucleoside Antibiotic Sinefungin.</title>
        <authorList>
            <person name="Oshima K."/>
            <person name="Hattori M."/>
            <person name="Shimizu H."/>
            <person name="Fukuda K."/>
            <person name="Nemoto M."/>
            <person name="Inagaki K."/>
            <person name="Tamura T."/>
        </authorList>
    </citation>
    <scope>NUCLEOTIDE SEQUENCE [LARGE SCALE GENOMIC DNA]</scope>
    <source>
        <strain evidence="10 11">NRRL 8089</strain>
    </source>
</reference>
<feature type="compositionally biased region" description="Acidic residues" evidence="8">
    <location>
        <begin position="289"/>
        <end position="298"/>
    </location>
</feature>
<evidence type="ECO:0000313" key="11">
    <source>
        <dbReference type="Proteomes" id="UP000035366"/>
    </source>
</evidence>
<dbReference type="EMBL" id="CP011497">
    <property type="protein sequence ID" value="AKJ12542.1"/>
    <property type="molecule type" value="Genomic_DNA"/>
</dbReference>
<dbReference type="GO" id="GO:0004180">
    <property type="term" value="F:carboxypeptidase activity"/>
    <property type="evidence" value="ECO:0007669"/>
    <property type="project" value="UniProtKB-KW"/>
</dbReference>
<feature type="compositionally biased region" description="Basic and acidic residues" evidence="8">
    <location>
        <begin position="100"/>
        <end position="109"/>
    </location>
</feature>
<feature type="region of interest" description="Disordered" evidence="8">
    <location>
        <begin position="1"/>
        <end position="379"/>
    </location>
</feature>
<dbReference type="Pfam" id="PF00768">
    <property type="entry name" value="Peptidase_S11"/>
    <property type="match status" value="1"/>
</dbReference>
<dbReference type="PANTHER" id="PTHR21581:SF33">
    <property type="entry name" value="D-ALANYL-D-ALANINE CARBOXYPEPTIDASE DACB"/>
    <property type="match status" value="1"/>
</dbReference>
<comment type="similarity">
    <text evidence="1 7">Belongs to the peptidase S11 family.</text>
</comment>
<evidence type="ECO:0000313" key="10">
    <source>
        <dbReference type="EMBL" id="AKJ12542.1"/>
    </source>
</evidence>
<dbReference type="PRINTS" id="PR00725">
    <property type="entry name" value="DADACBPTASE1"/>
</dbReference>
<keyword evidence="6" id="KW-0961">Cell wall biogenesis/degradation</keyword>
<accession>A0ABN4GKL5</accession>
<feature type="compositionally biased region" description="Acidic residues" evidence="8">
    <location>
        <begin position="193"/>
        <end position="235"/>
    </location>
</feature>
<dbReference type="InterPro" id="IPR018044">
    <property type="entry name" value="Peptidase_S11"/>
</dbReference>
<keyword evidence="10" id="KW-0645">Protease</keyword>
<feature type="compositionally biased region" description="Acidic residues" evidence="8">
    <location>
        <begin position="242"/>
        <end position="251"/>
    </location>
</feature>
<proteinExistence type="inferred from homology"/>
<evidence type="ECO:0000259" key="9">
    <source>
        <dbReference type="Pfam" id="PF00768"/>
    </source>
</evidence>
<feature type="region of interest" description="Disordered" evidence="8">
    <location>
        <begin position="391"/>
        <end position="428"/>
    </location>
</feature>
<dbReference type="Proteomes" id="UP000035366">
    <property type="component" value="Chromosome"/>
</dbReference>
<feature type="compositionally biased region" description="Basic and acidic residues" evidence="8">
    <location>
        <begin position="370"/>
        <end position="379"/>
    </location>
</feature>
<protein>
    <submittedName>
        <fullName evidence="10">D-alanyl-D-alanine carboxypeptidase</fullName>
    </submittedName>
</protein>
<evidence type="ECO:0000256" key="3">
    <source>
        <dbReference type="ARBA" id="ARBA00022801"/>
    </source>
</evidence>
<dbReference type="InterPro" id="IPR012338">
    <property type="entry name" value="Beta-lactam/transpept-like"/>
</dbReference>
<feature type="domain" description="Peptidase S11 D-alanyl-D-alanine carboxypeptidase A N-terminal" evidence="9">
    <location>
        <begin position="520"/>
        <end position="710"/>
    </location>
</feature>
<keyword evidence="10" id="KW-0121">Carboxypeptidase</keyword>
<evidence type="ECO:0000256" key="7">
    <source>
        <dbReference type="RuleBase" id="RU004016"/>
    </source>
</evidence>
<feature type="compositionally biased region" description="Acidic residues" evidence="8">
    <location>
        <begin position="112"/>
        <end position="136"/>
    </location>
</feature>
<feature type="compositionally biased region" description="Acidic residues" evidence="8">
    <location>
        <begin position="320"/>
        <end position="330"/>
    </location>
</feature>
<evidence type="ECO:0000256" key="8">
    <source>
        <dbReference type="SAM" id="MobiDB-lite"/>
    </source>
</evidence>
<keyword evidence="5" id="KW-0573">Peptidoglycan synthesis</keyword>
<evidence type="ECO:0000256" key="4">
    <source>
        <dbReference type="ARBA" id="ARBA00022960"/>
    </source>
</evidence>
<dbReference type="Gene3D" id="3.40.710.10">
    <property type="entry name" value="DD-peptidase/beta-lactamase superfamily"/>
    <property type="match status" value="1"/>
</dbReference>
<feature type="compositionally biased region" description="Basic and acidic residues" evidence="8">
    <location>
        <begin position="28"/>
        <end position="42"/>
    </location>
</feature>
<name>A0ABN4GKL5_9ACTN</name>
<dbReference type="PANTHER" id="PTHR21581">
    <property type="entry name" value="D-ALANYL-D-ALANINE CARBOXYPEPTIDASE"/>
    <property type="match status" value="1"/>
</dbReference>
<organism evidence="10 11">
    <name type="scientific">Streptomyces incarnatus</name>
    <dbReference type="NCBI Taxonomy" id="665007"/>
    <lineage>
        <taxon>Bacteria</taxon>
        <taxon>Bacillati</taxon>
        <taxon>Actinomycetota</taxon>
        <taxon>Actinomycetes</taxon>
        <taxon>Kitasatosporales</taxon>
        <taxon>Streptomycetaceae</taxon>
        <taxon>Streptomyces</taxon>
    </lineage>
</organism>
<feature type="compositionally biased region" description="Basic and acidic residues" evidence="8">
    <location>
        <begin position="1"/>
        <end position="15"/>
    </location>
</feature>
<sequence>MAGESPDRSKQRESSAEPTSGSAGPVPEARDPRLAVSREKDSASSAVDTATKVLSVRDAKTPAPEASPEDTALRDAVSSWVRAAAPTTPEPTPTDEPTPEEGKAEKTGPEETGSEETGSEETGPEETGPEATETDAESPVADAKPNPGTEPDADAKTNTDTEPDADAASDKAPDANAKTEPAADTDEKADTVNEADENADTEPTAEDSSEAEENAEAEADADGDTGAEAQADADDDARAEAQAEAEAEADADGGPGAEAQADADGGAEAEADAKAKGGEGEAEAAVAEDAPEDADGEDAPQGPPAADDETRTGGAGGNDTDAEGEAEASDEPATTPEAKPVDQPTTVFKAVTPEPRVDQPTTMLKLGGKKTPESDSERTSKFVALKNDMAPAAKPQAEPAAKPDATTPVPQVGPERTTQQPLPPKPPLDLLAELTNTPPPPETAVRTLVRRVKIWTPLVLLLAIIFAVVQTLRPLPDPTLDLTAKDSYTFAGGKADIPWPANGQAALDVQGIGTFGSSGAQKPVPIASVAKVMTAYLILRDHPLKSGQDGPKITIDKAAEAQSDAGQESTVRVTAGDRISEREALEAILLPSANNVARLLARWDSRSEQAFTVKMNTAAKSLGMTDTKYTDPSGLTASTVSTAVDQVKLARAAMQQPVFREVAAMMSYNDHKGVNHPNYNRLVGHNNVVGIKTGTSTAALGNLVFAAKQQVGGETRTIIGAVLRQPAGGFDNTIISGALDAGDKLIRAAQGALKPVTILKKGDVVGYVDDGLGGRTPVVATKDVTAAGWAGLQVKLSFTYGKVPHTAKAGTEVGSLTVGDGSAAGAVKVPVALQKDLTQPGFGAKLTRLG</sequence>
<evidence type="ECO:0000256" key="1">
    <source>
        <dbReference type="ARBA" id="ARBA00007164"/>
    </source>
</evidence>
<keyword evidence="4" id="KW-0133">Cell shape</keyword>
<keyword evidence="11" id="KW-1185">Reference proteome</keyword>
<gene>
    <name evidence="10" type="ORF">ABB07_21670</name>
</gene>
<dbReference type="SUPFAM" id="SSF56601">
    <property type="entry name" value="beta-lactamase/transpeptidase-like"/>
    <property type="match status" value="1"/>
</dbReference>
<keyword evidence="3" id="KW-0378">Hydrolase</keyword>
<evidence type="ECO:0000256" key="5">
    <source>
        <dbReference type="ARBA" id="ARBA00022984"/>
    </source>
</evidence>
<evidence type="ECO:0000256" key="2">
    <source>
        <dbReference type="ARBA" id="ARBA00022729"/>
    </source>
</evidence>
<dbReference type="InterPro" id="IPR001967">
    <property type="entry name" value="Peptidase_S11_N"/>
</dbReference>
<evidence type="ECO:0000256" key="6">
    <source>
        <dbReference type="ARBA" id="ARBA00023316"/>
    </source>
</evidence>
<dbReference type="RefSeq" id="WP_208900310.1">
    <property type="nucleotide sequence ID" value="NZ_CP011497.1"/>
</dbReference>
<feature type="compositionally biased region" description="Low complexity" evidence="8">
    <location>
        <begin position="391"/>
        <end position="405"/>
    </location>
</feature>